<dbReference type="NCBIfam" id="TIGR00614">
    <property type="entry name" value="recQ_fam"/>
    <property type="match status" value="1"/>
</dbReference>
<keyword evidence="13" id="KW-0234">DNA repair</keyword>
<protein>
    <recommendedName>
        <fullName evidence="16">DNA helicase RecQ</fullName>
        <ecNumber evidence="16">5.6.2.4</ecNumber>
    </recommendedName>
</protein>
<evidence type="ECO:0000256" key="11">
    <source>
        <dbReference type="ARBA" id="ARBA00023125"/>
    </source>
</evidence>
<keyword evidence="6" id="KW-0227">DNA damage</keyword>
<keyword evidence="11" id="KW-0238">DNA-binding</keyword>
<keyword evidence="8 20" id="KW-0347">Helicase</keyword>
<dbReference type="Proteomes" id="UP001320603">
    <property type="component" value="Chromosome"/>
</dbReference>
<dbReference type="Pfam" id="PF00270">
    <property type="entry name" value="DEAD"/>
    <property type="match status" value="1"/>
</dbReference>
<dbReference type="InterPro" id="IPR004589">
    <property type="entry name" value="DNA_helicase_ATP-dep_RecQ"/>
</dbReference>
<dbReference type="SUPFAM" id="SSF46785">
    <property type="entry name" value="Winged helix' DNA-binding domain"/>
    <property type="match status" value="1"/>
</dbReference>
<keyword evidence="21" id="KW-1185">Reference proteome</keyword>
<dbReference type="InterPro" id="IPR014001">
    <property type="entry name" value="Helicase_ATP-bd"/>
</dbReference>
<dbReference type="InterPro" id="IPR002121">
    <property type="entry name" value="HRDC_dom"/>
</dbReference>
<evidence type="ECO:0000256" key="13">
    <source>
        <dbReference type="ARBA" id="ARBA00023204"/>
    </source>
</evidence>
<evidence type="ECO:0000256" key="15">
    <source>
        <dbReference type="ARBA" id="ARBA00034617"/>
    </source>
</evidence>
<comment type="similarity">
    <text evidence="3">Belongs to the helicase family. RecQ subfamily.</text>
</comment>
<dbReference type="PROSITE" id="PS50967">
    <property type="entry name" value="HRDC"/>
    <property type="match status" value="1"/>
</dbReference>
<keyword evidence="9" id="KW-0862">Zinc</keyword>
<keyword evidence="5" id="KW-0547">Nucleotide-binding</keyword>
<dbReference type="InterPro" id="IPR006293">
    <property type="entry name" value="DNA_helicase_ATP-dep_RecQ_bac"/>
</dbReference>
<dbReference type="RefSeq" id="WP_251968476.1">
    <property type="nucleotide sequence ID" value="NZ_CP146284.1"/>
</dbReference>
<evidence type="ECO:0000256" key="9">
    <source>
        <dbReference type="ARBA" id="ARBA00022833"/>
    </source>
</evidence>
<dbReference type="SUPFAM" id="SSF47819">
    <property type="entry name" value="HRDC-like"/>
    <property type="match status" value="1"/>
</dbReference>
<evidence type="ECO:0000256" key="12">
    <source>
        <dbReference type="ARBA" id="ARBA00023172"/>
    </source>
</evidence>
<dbReference type="SUPFAM" id="SSF52540">
    <property type="entry name" value="P-loop containing nucleoside triphosphate hydrolases"/>
    <property type="match status" value="1"/>
</dbReference>
<dbReference type="Pfam" id="PF00570">
    <property type="entry name" value="HRDC"/>
    <property type="match status" value="1"/>
</dbReference>
<dbReference type="CDD" id="cd18794">
    <property type="entry name" value="SF2_C_RecQ"/>
    <property type="match status" value="1"/>
</dbReference>
<dbReference type="Pfam" id="PF09382">
    <property type="entry name" value="RQC"/>
    <property type="match status" value="1"/>
</dbReference>
<accession>A0ABZ2IN63</accession>
<feature type="domain" description="Helicase ATP-binding" evidence="18">
    <location>
        <begin position="28"/>
        <end position="199"/>
    </location>
</feature>
<evidence type="ECO:0000256" key="7">
    <source>
        <dbReference type="ARBA" id="ARBA00022801"/>
    </source>
</evidence>
<evidence type="ECO:0000259" key="19">
    <source>
        <dbReference type="PROSITE" id="PS51194"/>
    </source>
</evidence>
<proteinExistence type="inferred from homology"/>
<organism evidence="20 21">
    <name type="scientific">Parabacteroides absconsus</name>
    <dbReference type="NCBI Taxonomy" id="2951805"/>
    <lineage>
        <taxon>Bacteria</taxon>
        <taxon>Pseudomonadati</taxon>
        <taxon>Bacteroidota</taxon>
        <taxon>Bacteroidia</taxon>
        <taxon>Bacteroidales</taxon>
        <taxon>Tannerellaceae</taxon>
        <taxon>Parabacteroides</taxon>
    </lineage>
</organism>
<evidence type="ECO:0000256" key="16">
    <source>
        <dbReference type="NCBIfam" id="TIGR01389"/>
    </source>
</evidence>
<keyword evidence="10" id="KW-0067">ATP-binding</keyword>
<evidence type="ECO:0000259" key="17">
    <source>
        <dbReference type="PROSITE" id="PS50967"/>
    </source>
</evidence>
<dbReference type="GO" id="GO:0016787">
    <property type="term" value="F:hydrolase activity"/>
    <property type="evidence" value="ECO:0007669"/>
    <property type="project" value="UniProtKB-KW"/>
</dbReference>
<evidence type="ECO:0000256" key="10">
    <source>
        <dbReference type="ARBA" id="ARBA00022840"/>
    </source>
</evidence>
<dbReference type="Gene3D" id="1.10.10.10">
    <property type="entry name" value="Winged helix-like DNA-binding domain superfamily/Winged helix DNA-binding domain"/>
    <property type="match status" value="1"/>
</dbReference>
<dbReference type="InterPro" id="IPR036390">
    <property type="entry name" value="WH_DNA-bd_sf"/>
</dbReference>
<sequence>MAKKDKLTEALKKHFGFDTFKGNQKAIIENVLAGNDTFVLMPTGGGKSLCYQLPSLLMEGTAIVVSPLIALMKNQVDAMRNFSEEDGVAHFINSSLSKSAIDQVKEDILSGKTKLLYVAPESLTKEENVEFLRQVKISFYAVDEAHCISEWGHDFRPEYRRIRPIINEIGKRPLIALTATATPKVQHDIQKNLGMTDAAVFKSSFNRVNLYYEVRPKTNNVDRDIIKFIKANEGKSGIIYCLSRKKVEEFADILKANGIKALPYHAGMDSQVRSANQDAFLMEQVDVIVATIAFGMGIDKPDVRYVIHYDIPKSLEGYYQETGRAGRDGGEGHCLAFYSYKDLQKLEKFMQGKPVAEQEIGKQLLLETAAYAETSVCRRKVLLHYFGEEYPEDNCGNCDNCLNPKKQVEAKELLSAVLEVVSTLKEKFKTEYIINMLVGNETSEIQSYKHNELEIFGSGQDEDEKIWNAVIRQALIAGYLEKDIENYGLLKITPKGKEFMKEPVSFKITEDHEFEEEEEEIPVRGGASCAVDPVLYSMMKDLRKKLSKRLEVPPFVIFQDPSLEAMATTYPITLEELQNIPGVGAGKAKRYGAEFIALIKRHVEENEIERPEDLRVKTVANKSKLKVSIVQSIDRKVALDDIAVSKGLEFGELLDEVEAIVYSGTRINIDYFLNDVMDEDHIADIYEYFKDSETDDLEEAIEELGGDYTEEEIRLVRIKFLSEMAN</sequence>
<dbReference type="GO" id="GO:0003678">
    <property type="term" value="F:DNA helicase activity"/>
    <property type="evidence" value="ECO:0007669"/>
    <property type="project" value="UniProtKB-EC"/>
</dbReference>
<dbReference type="InterPro" id="IPR010997">
    <property type="entry name" value="HRDC-like_sf"/>
</dbReference>
<keyword evidence="7 20" id="KW-0378">Hydrolase</keyword>
<evidence type="ECO:0000256" key="2">
    <source>
        <dbReference type="ARBA" id="ARBA00001947"/>
    </source>
</evidence>
<keyword evidence="12" id="KW-0233">DNA recombination</keyword>
<dbReference type="InterPro" id="IPR044876">
    <property type="entry name" value="HRDC_dom_sf"/>
</dbReference>
<evidence type="ECO:0000259" key="18">
    <source>
        <dbReference type="PROSITE" id="PS51192"/>
    </source>
</evidence>
<evidence type="ECO:0000256" key="14">
    <source>
        <dbReference type="ARBA" id="ARBA00023235"/>
    </source>
</evidence>
<dbReference type="SMART" id="SM00487">
    <property type="entry name" value="DEXDc"/>
    <property type="match status" value="1"/>
</dbReference>
<comment type="cofactor">
    <cofactor evidence="2">
        <name>Zn(2+)</name>
        <dbReference type="ChEBI" id="CHEBI:29105"/>
    </cofactor>
</comment>
<dbReference type="Gene3D" id="3.40.50.300">
    <property type="entry name" value="P-loop containing nucleotide triphosphate hydrolases"/>
    <property type="match status" value="2"/>
</dbReference>
<dbReference type="NCBIfam" id="TIGR01389">
    <property type="entry name" value="recQ"/>
    <property type="match status" value="1"/>
</dbReference>
<dbReference type="EMBL" id="CP146284">
    <property type="protein sequence ID" value="WWV65248.1"/>
    <property type="molecule type" value="Genomic_DNA"/>
</dbReference>
<feature type="domain" description="Helicase C-terminal" evidence="19">
    <location>
        <begin position="220"/>
        <end position="372"/>
    </location>
</feature>
<dbReference type="PROSITE" id="PS51194">
    <property type="entry name" value="HELICASE_CTER"/>
    <property type="match status" value="1"/>
</dbReference>
<dbReference type="Gene3D" id="1.10.10.1390">
    <property type="entry name" value="ATP-dependent DNA helicase RecQ"/>
    <property type="match status" value="1"/>
</dbReference>
<evidence type="ECO:0000256" key="8">
    <source>
        <dbReference type="ARBA" id="ARBA00022806"/>
    </source>
</evidence>
<dbReference type="EC" id="5.6.2.4" evidence="16"/>
<evidence type="ECO:0000256" key="5">
    <source>
        <dbReference type="ARBA" id="ARBA00022741"/>
    </source>
</evidence>
<dbReference type="SMART" id="SM00341">
    <property type="entry name" value="HRDC"/>
    <property type="match status" value="1"/>
</dbReference>
<feature type="domain" description="HRDC" evidence="17">
    <location>
        <begin position="529"/>
        <end position="609"/>
    </location>
</feature>
<evidence type="ECO:0000256" key="3">
    <source>
        <dbReference type="ARBA" id="ARBA00005446"/>
    </source>
</evidence>
<dbReference type="PROSITE" id="PS51192">
    <property type="entry name" value="HELICASE_ATP_BIND_1"/>
    <property type="match status" value="1"/>
</dbReference>
<name>A0ABZ2IN63_9BACT</name>
<dbReference type="Pfam" id="PF00271">
    <property type="entry name" value="Helicase_C"/>
    <property type="match status" value="1"/>
</dbReference>
<evidence type="ECO:0000256" key="6">
    <source>
        <dbReference type="ARBA" id="ARBA00022763"/>
    </source>
</evidence>
<dbReference type="Pfam" id="PF21220">
    <property type="entry name" value="RecQ-1-like_HTH"/>
    <property type="match status" value="1"/>
</dbReference>
<comment type="cofactor">
    <cofactor evidence="1">
        <name>Mg(2+)</name>
        <dbReference type="ChEBI" id="CHEBI:18420"/>
    </cofactor>
</comment>
<gene>
    <name evidence="20" type="primary">recQ</name>
    <name evidence="20" type="ORF">NEE14_009420</name>
</gene>
<reference evidence="20 21" key="1">
    <citation type="submission" date="2024-02" db="EMBL/GenBank/DDBJ databases">
        <title>Whole genome sequencing of Parabacteroides sp. AD58.</title>
        <authorList>
            <person name="Chaplin A.V."/>
            <person name="Pikina A.P."/>
            <person name="Sokolova S.R."/>
            <person name="Korostin D.O."/>
            <person name="Efimov B.A."/>
        </authorList>
    </citation>
    <scope>NUCLEOTIDE SEQUENCE [LARGE SCALE GENOMIC DNA]</scope>
    <source>
        <strain evidence="20 21">AD58</strain>
    </source>
</reference>
<dbReference type="SMART" id="SM00490">
    <property type="entry name" value="HELICc"/>
    <property type="match status" value="1"/>
</dbReference>
<evidence type="ECO:0000256" key="4">
    <source>
        <dbReference type="ARBA" id="ARBA00022723"/>
    </source>
</evidence>
<dbReference type="InterPro" id="IPR036388">
    <property type="entry name" value="WH-like_DNA-bd_sf"/>
</dbReference>
<dbReference type="InterPro" id="IPR048671">
    <property type="entry name" value="RecQ-1-like_HTH"/>
</dbReference>
<dbReference type="InterPro" id="IPR001650">
    <property type="entry name" value="Helicase_C-like"/>
</dbReference>
<keyword evidence="14" id="KW-0413">Isomerase</keyword>
<dbReference type="PANTHER" id="PTHR13710">
    <property type="entry name" value="DNA HELICASE RECQ FAMILY MEMBER"/>
    <property type="match status" value="1"/>
</dbReference>
<dbReference type="CDD" id="cd17920">
    <property type="entry name" value="DEXHc_RecQ"/>
    <property type="match status" value="1"/>
</dbReference>
<dbReference type="SMART" id="SM00956">
    <property type="entry name" value="RQC"/>
    <property type="match status" value="1"/>
</dbReference>
<evidence type="ECO:0000256" key="1">
    <source>
        <dbReference type="ARBA" id="ARBA00001946"/>
    </source>
</evidence>
<dbReference type="PANTHER" id="PTHR13710:SF105">
    <property type="entry name" value="ATP-DEPENDENT DNA HELICASE Q1"/>
    <property type="match status" value="1"/>
</dbReference>
<keyword evidence="4" id="KW-0479">Metal-binding</keyword>
<evidence type="ECO:0000313" key="21">
    <source>
        <dbReference type="Proteomes" id="UP001320603"/>
    </source>
</evidence>
<dbReference type="InterPro" id="IPR011545">
    <property type="entry name" value="DEAD/DEAH_box_helicase_dom"/>
</dbReference>
<dbReference type="Pfam" id="PF16124">
    <property type="entry name" value="RecQ_Zn_bind"/>
    <property type="match status" value="1"/>
</dbReference>
<dbReference type="InterPro" id="IPR032284">
    <property type="entry name" value="RecQ_Zn-bd"/>
</dbReference>
<dbReference type="InterPro" id="IPR018982">
    <property type="entry name" value="RQC_domain"/>
</dbReference>
<comment type="catalytic activity">
    <reaction evidence="15">
        <text>Couples ATP hydrolysis with the unwinding of duplex DNA by translocating in the 3'-5' direction.</text>
        <dbReference type="EC" id="5.6.2.4"/>
    </reaction>
</comment>
<dbReference type="Gene3D" id="1.10.150.80">
    <property type="entry name" value="HRDC domain"/>
    <property type="match status" value="1"/>
</dbReference>
<evidence type="ECO:0000313" key="20">
    <source>
        <dbReference type="EMBL" id="WWV65248.1"/>
    </source>
</evidence>
<dbReference type="InterPro" id="IPR027417">
    <property type="entry name" value="P-loop_NTPase"/>
</dbReference>